<name>A0A0F9SZX0_9ZZZZ</name>
<feature type="transmembrane region" description="Helical" evidence="1">
    <location>
        <begin position="123"/>
        <end position="149"/>
    </location>
</feature>
<comment type="caution">
    <text evidence="2">The sequence shown here is derived from an EMBL/GenBank/DDBJ whole genome shotgun (WGS) entry which is preliminary data.</text>
</comment>
<evidence type="ECO:0000256" key="1">
    <source>
        <dbReference type="SAM" id="Phobius"/>
    </source>
</evidence>
<keyword evidence="1" id="KW-0812">Transmembrane</keyword>
<evidence type="ECO:0000313" key="2">
    <source>
        <dbReference type="EMBL" id="KKN74470.1"/>
    </source>
</evidence>
<accession>A0A0F9SZX0</accession>
<organism evidence="2">
    <name type="scientific">marine sediment metagenome</name>
    <dbReference type="NCBI Taxonomy" id="412755"/>
    <lineage>
        <taxon>unclassified sequences</taxon>
        <taxon>metagenomes</taxon>
        <taxon>ecological metagenomes</taxon>
    </lineage>
</organism>
<dbReference type="EMBL" id="LAZR01000326">
    <property type="protein sequence ID" value="KKN74470.1"/>
    <property type="molecule type" value="Genomic_DNA"/>
</dbReference>
<dbReference type="AlphaFoldDB" id="A0A0F9SZX0"/>
<gene>
    <name evidence="2" type="ORF">LCGC14_0390900</name>
</gene>
<feature type="non-terminal residue" evidence="2">
    <location>
        <position position="1"/>
    </location>
</feature>
<keyword evidence="1" id="KW-1133">Transmembrane helix</keyword>
<protein>
    <submittedName>
        <fullName evidence="2">Uncharacterized protein</fullName>
    </submittedName>
</protein>
<proteinExistence type="predicted"/>
<reference evidence="2" key="1">
    <citation type="journal article" date="2015" name="Nature">
        <title>Complex archaea that bridge the gap between prokaryotes and eukaryotes.</title>
        <authorList>
            <person name="Spang A."/>
            <person name="Saw J.H."/>
            <person name="Jorgensen S.L."/>
            <person name="Zaremba-Niedzwiedzka K."/>
            <person name="Martijn J."/>
            <person name="Lind A.E."/>
            <person name="van Eijk R."/>
            <person name="Schleper C."/>
            <person name="Guy L."/>
            <person name="Ettema T.J."/>
        </authorList>
    </citation>
    <scope>NUCLEOTIDE SEQUENCE</scope>
</reference>
<sequence length="150" mass="17076">KSLIQTAIRSLDKNNPVYKDTNIIWLMVKAYLDTNMIDSFQTVDKPAGIIDENILGLCFEQVSLKAHNILSFDSLVRNITGLDRSLRDIYNALKDVFHLIHNYCTFDRDIEVKIKAKKITARIFSYLFTIHVLISSSPSVVLGCIFTPIP</sequence>
<keyword evidence="1" id="KW-0472">Membrane</keyword>